<dbReference type="InterPro" id="IPR036852">
    <property type="entry name" value="Peptidase_S8/S53_dom_sf"/>
</dbReference>
<protein>
    <recommendedName>
        <fullName evidence="11">Peptidase S8</fullName>
    </recommendedName>
</protein>
<dbReference type="EMBL" id="BMOF01000031">
    <property type="protein sequence ID" value="GGK02461.1"/>
    <property type="molecule type" value="Genomic_DNA"/>
</dbReference>
<dbReference type="PROSITE" id="PS00136">
    <property type="entry name" value="SUBTILASE_ASP"/>
    <property type="match status" value="1"/>
</dbReference>
<dbReference type="InterPro" id="IPR022398">
    <property type="entry name" value="Peptidase_S8_His-AS"/>
</dbReference>
<accession>A0A8J3FD06</accession>
<dbReference type="GO" id="GO:0004252">
    <property type="term" value="F:serine-type endopeptidase activity"/>
    <property type="evidence" value="ECO:0007669"/>
    <property type="project" value="InterPro"/>
</dbReference>
<keyword evidence="3" id="KW-0378">Hydrolase</keyword>
<evidence type="ECO:0008006" key="11">
    <source>
        <dbReference type="Google" id="ProtNLM"/>
    </source>
</evidence>
<evidence type="ECO:0000256" key="1">
    <source>
        <dbReference type="ARBA" id="ARBA00011073"/>
    </source>
</evidence>
<feature type="chain" id="PRO_5038438137" description="Peptidase S8" evidence="6">
    <location>
        <begin position="23"/>
        <end position="287"/>
    </location>
</feature>
<dbReference type="Pfam" id="PF00082">
    <property type="entry name" value="Peptidase_S8"/>
    <property type="match status" value="1"/>
</dbReference>
<sequence length="287" mass="30344">MGYGSLVLLFGASLLLGPAAWGAEAKKAVEAKPQAATVAIADHNKNKLFDNLEQRLQAARDDERLPVIVLFGEADTARHLEELKRHVGPFSVKHAYGALSGFAAELTKRQIELAAKLPFIKQIEYDEPVYAAMQTASSWYGTTKARQDFGVDGNRDGNPLSYSKNDVVVAVIDTGIDAGHVDLDGGKVIGWKDFVNNRTAPYDDNGHGTHVAGIIAGEGQADSRYKGVVPGAALVGVKVLNASGSGSMSTVTAAIDWCIQNKDVYGIRVLNLSLGTSGSSDGTDATS</sequence>
<gene>
    <name evidence="9" type="ORF">GCM10007043_15710</name>
</gene>
<dbReference type="InterPro" id="IPR041326">
    <property type="entry name" value="Tk-SP_N-pro"/>
</dbReference>
<dbReference type="PROSITE" id="PS51892">
    <property type="entry name" value="SUBTILASE"/>
    <property type="match status" value="1"/>
</dbReference>
<dbReference type="GO" id="GO:0006508">
    <property type="term" value="P:proteolysis"/>
    <property type="evidence" value="ECO:0007669"/>
    <property type="project" value="UniProtKB-KW"/>
</dbReference>
<proteinExistence type="inferred from homology"/>
<evidence type="ECO:0000259" key="7">
    <source>
        <dbReference type="Pfam" id="PF00082"/>
    </source>
</evidence>
<dbReference type="InterPro" id="IPR037045">
    <property type="entry name" value="S8pro/Inhibitor_I9_sf"/>
</dbReference>
<keyword evidence="4" id="KW-0720">Serine protease</keyword>
<evidence type="ECO:0000256" key="6">
    <source>
        <dbReference type="SAM" id="SignalP"/>
    </source>
</evidence>
<dbReference type="Gene3D" id="3.30.70.80">
    <property type="entry name" value="Peptidase S8 propeptide/proteinase inhibitor I9"/>
    <property type="match status" value="1"/>
</dbReference>
<dbReference type="InterPro" id="IPR050131">
    <property type="entry name" value="Peptidase_S8_subtilisin-like"/>
</dbReference>
<comment type="caution">
    <text evidence="5">Lacks conserved residue(s) required for the propagation of feature annotation.</text>
</comment>
<reference evidence="9" key="2">
    <citation type="submission" date="2020-09" db="EMBL/GenBank/DDBJ databases">
        <authorList>
            <person name="Sun Q."/>
            <person name="Ohkuma M."/>
        </authorList>
    </citation>
    <scope>NUCLEOTIDE SEQUENCE</scope>
    <source>
        <strain evidence="9">JCM 14719</strain>
    </source>
</reference>
<dbReference type="PANTHER" id="PTHR43806:SF65">
    <property type="entry name" value="SERINE PROTEASE APRX"/>
    <property type="match status" value="1"/>
</dbReference>
<dbReference type="AlphaFoldDB" id="A0A8J3FD06"/>
<dbReference type="InterPro" id="IPR000209">
    <property type="entry name" value="Peptidase_S8/S53_dom"/>
</dbReference>
<feature type="signal peptide" evidence="6">
    <location>
        <begin position="1"/>
        <end position="22"/>
    </location>
</feature>
<evidence type="ECO:0000313" key="10">
    <source>
        <dbReference type="Proteomes" id="UP000637720"/>
    </source>
</evidence>
<evidence type="ECO:0000259" key="8">
    <source>
        <dbReference type="Pfam" id="PF18237"/>
    </source>
</evidence>
<evidence type="ECO:0000256" key="5">
    <source>
        <dbReference type="PROSITE-ProRule" id="PRU01240"/>
    </source>
</evidence>
<feature type="domain" description="Peptidase S8/S53" evidence="7">
    <location>
        <begin position="165"/>
        <end position="279"/>
    </location>
</feature>
<name>A0A8J3FD06_9BACI</name>
<evidence type="ECO:0000256" key="4">
    <source>
        <dbReference type="ARBA" id="ARBA00022825"/>
    </source>
</evidence>
<reference evidence="9" key="1">
    <citation type="journal article" date="2014" name="Int. J. Syst. Evol. Microbiol.">
        <title>Complete genome sequence of Corynebacterium casei LMG S-19264T (=DSM 44701T), isolated from a smear-ripened cheese.</title>
        <authorList>
            <consortium name="US DOE Joint Genome Institute (JGI-PGF)"/>
            <person name="Walter F."/>
            <person name="Albersmeier A."/>
            <person name="Kalinowski J."/>
            <person name="Ruckert C."/>
        </authorList>
    </citation>
    <scope>NUCLEOTIDE SEQUENCE</scope>
    <source>
        <strain evidence="9">JCM 14719</strain>
    </source>
</reference>
<evidence type="ECO:0000256" key="2">
    <source>
        <dbReference type="ARBA" id="ARBA00022670"/>
    </source>
</evidence>
<dbReference type="InterPro" id="IPR023827">
    <property type="entry name" value="Peptidase_S8_Asp-AS"/>
</dbReference>
<dbReference type="PRINTS" id="PR00723">
    <property type="entry name" value="SUBTILISIN"/>
</dbReference>
<dbReference type="Gene3D" id="3.40.50.200">
    <property type="entry name" value="Peptidase S8/S53 domain"/>
    <property type="match status" value="1"/>
</dbReference>
<evidence type="ECO:0000256" key="3">
    <source>
        <dbReference type="ARBA" id="ARBA00022801"/>
    </source>
</evidence>
<dbReference type="PROSITE" id="PS00137">
    <property type="entry name" value="SUBTILASE_HIS"/>
    <property type="match status" value="1"/>
</dbReference>
<dbReference type="Pfam" id="PF18237">
    <property type="entry name" value="Tk-SP_N-pro"/>
    <property type="match status" value="1"/>
</dbReference>
<keyword evidence="2" id="KW-0645">Protease</keyword>
<dbReference type="Proteomes" id="UP000637720">
    <property type="component" value="Unassembled WGS sequence"/>
</dbReference>
<comment type="caution">
    <text evidence="9">The sequence shown here is derived from an EMBL/GenBank/DDBJ whole genome shotgun (WGS) entry which is preliminary data.</text>
</comment>
<feature type="domain" description="Tk-SP N-propeptide" evidence="8">
    <location>
        <begin position="44"/>
        <end position="110"/>
    </location>
</feature>
<comment type="similarity">
    <text evidence="1 5">Belongs to the peptidase S8 family.</text>
</comment>
<keyword evidence="10" id="KW-1185">Reference proteome</keyword>
<evidence type="ECO:0000313" key="9">
    <source>
        <dbReference type="EMBL" id="GGK02461.1"/>
    </source>
</evidence>
<dbReference type="SUPFAM" id="SSF52743">
    <property type="entry name" value="Subtilisin-like"/>
    <property type="match status" value="1"/>
</dbReference>
<keyword evidence="6" id="KW-0732">Signal</keyword>
<dbReference type="PANTHER" id="PTHR43806">
    <property type="entry name" value="PEPTIDASE S8"/>
    <property type="match status" value="1"/>
</dbReference>
<organism evidence="9 10">
    <name type="scientific">Calditerricola satsumensis</name>
    <dbReference type="NCBI Taxonomy" id="373054"/>
    <lineage>
        <taxon>Bacteria</taxon>
        <taxon>Bacillati</taxon>
        <taxon>Bacillota</taxon>
        <taxon>Bacilli</taxon>
        <taxon>Bacillales</taxon>
        <taxon>Bacillaceae</taxon>
        <taxon>Calditerricola</taxon>
    </lineage>
</organism>
<dbReference type="InterPro" id="IPR015500">
    <property type="entry name" value="Peptidase_S8_subtilisin-rel"/>
</dbReference>